<comment type="similarity">
    <text evidence="1">Belongs to the NmrA-type oxidoreductase family.</text>
</comment>
<dbReference type="OrthoDB" id="9997102at2759"/>
<dbReference type="PANTHER" id="PTHR42748">
    <property type="entry name" value="NITROGEN METABOLITE REPRESSION PROTEIN NMRA FAMILY MEMBER"/>
    <property type="match status" value="1"/>
</dbReference>
<accession>A0A136JAF2</accession>
<dbReference type="SUPFAM" id="SSF51735">
    <property type="entry name" value="NAD(P)-binding Rossmann-fold domains"/>
    <property type="match status" value="1"/>
</dbReference>
<dbReference type="InParanoid" id="A0A136JAF2"/>
<dbReference type="PANTHER" id="PTHR42748:SF7">
    <property type="entry name" value="NMRA LIKE REDOX SENSOR 1-RELATED"/>
    <property type="match status" value="1"/>
</dbReference>
<dbReference type="Gene3D" id="3.90.25.10">
    <property type="entry name" value="UDP-galactose 4-epimerase, domain 1"/>
    <property type="match status" value="1"/>
</dbReference>
<keyword evidence="2" id="KW-0521">NADP</keyword>
<sequence length="312" mass="33847">MSSAILITGATGKQGGATLRALAAAAPSVKLLAVTRDASSASAQRLAARYPQQVTLVQGNLDDAEALFASAETAAASVPIWGVFSVQLPEFNKTGAETEERQGKGLVDAALRHGVRHFVYSSVDRHGPELSPKNPTDVPHFVTKHNIEKHLMDETRKAGTAAMTWTILRPVAFYDNLGGFQGKIFATAWRDVLGRSKPLQLIGADDVGAAAARALTEENVGEFAGRAISLAADELTYDQFDDIFVRQTGRPAPTTFSFMARFVMWMVGELGTMYAWFARQGFAASVAESRAVLPEMKDFKTWLEDQRARKLL</sequence>
<evidence type="ECO:0000313" key="4">
    <source>
        <dbReference type="EMBL" id="KXJ94164.1"/>
    </source>
</evidence>
<dbReference type="Pfam" id="PF05368">
    <property type="entry name" value="NmrA"/>
    <property type="match status" value="1"/>
</dbReference>
<dbReference type="GO" id="GO:0005634">
    <property type="term" value="C:nucleus"/>
    <property type="evidence" value="ECO:0007669"/>
    <property type="project" value="TreeGrafter"/>
</dbReference>
<gene>
    <name evidence="4" type="ORF">Micbo1qcDRAFT_220754</name>
</gene>
<evidence type="ECO:0000313" key="5">
    <source>
        <dbReference type="Proteomes" id="UP000070501"/>
    </source>
</evidence>
<name>A0A136JAF2_9PEZI</name>
<feature type="domain" description="NmrA-like" evidence="3">
    <location>
        <begin position="2"/>
        <end position="283"/>
    </location>
</feature>
<dbReference type="Gene3D" id="3.40.50.720">
    <property type="entry name" value="NAD(P)-binding Rossmann-like Domain"/>
    <property type="match status" value="1"/>
</dbReference>
<protein>
    <recommendedName>
        <fullName evidence="3">NmrA-like domain-containing protein</fullName>
    </recommendedName>
</protein>
<proteinExistence type="inferred from homology"/>
<dbReference type="InterPro" id="IPR008030">
    <property type="entry name" value="NmrA-like"/>
</dbReference>
<dbReference type="STRING" id="196109.A0A136JAF2"/>
<reference evidence="5" key="1">
    <citation type="submission" date="2016-02" db="EMBL/GenBank/DDBJ databases">
        <title>Draft genome sequence of Microdochium bolleyi, a fungal endophyte of beachgrass.</title>
        <authorList>
            <consortium name="DOE Joint Genome Institute"/>
            <person name="David A.S."/>
            <person name="May G."/>
            <person name="Haridas S."/>
            <person name="Lim J."/>
            <person name="Wang M."/>
            <person name="Labutti K."/>
            <person name="Lipzen A."/>
            <person name="Barry K."/>
            <person name="Grigoriev I.V."/>
        </authorList>
    </citation>
    <scope>NUCLEOTIDE SEQUENCE [LARGE SCALE GENOMIC DNA]</scope>
    <source>
        <strain evidence="5">J235TASD1</strain>
    </source>
</reference>
<evidence type="ECO:0000256" key="2">
    <source>
        <dbReference type="ARBA" id="ARBA00022857"/>
    </source>
</evidence>
<keyword evidence="5" id="KW-1185">Reference proteome</keyword>
<dbReference type="InterPro" id="IPR036291">
    <property type="entry name" value="NAD(P)-bd_dom_sf"/>
</dbReference>
<dbReference type="EMBL" id="KQ964247">
    <property type="protein sequence ID" value="KXJ94164.1"/>
    <property type="molecule type" value="Genomic_DNA"/>
</dbReference>
<dbReference type="AlphaFoldDB" id="A0A136JAF2"/>
<organism evidence="4 5">
    <name type="scientific">Microdochium bolleyi</name>
    <dbReference type="NCBI Taxonomy" id="196109"/>
    <lineage>
        <taxon>Eukaryota</taxon>
        <taxon>Fungi</taxon>
        <taxon>Dikarya</taxon>
        <taxon>Ascomycota</taxon>
        <taxon>Pezizomycotina</taxon>
        <taxon>Sordariomycetes</taxon>
        <taxon>Xylariomycetidae</taxon>
        <taxon>Xylariales</taxon>
        <taxon>Microdochiaceae</taxon>
        <taxon>Microdochium</taxon>
    </lineage>
</organism>
<evidence type="ECO:0000259" key="3">
    <source>
        <dbReference type="Pfam" id="PF05368"/>
    </source>
</evidence>
<evidence type="ECO:0000256" key="1">
    <source>
        <dbReference type="ARBA" id="ARBA00006328"/>
    </source>
</evidence>
<dbReference type="Proteomes" id="UP000070501">
    <property type="component" value="Unassembled WGS sequence"/>
</dbReference>
<dbReference type="InterPro" id="IPR051164">
    <property type="entry name" value="NmrA-like_oxidored"/>
</dbReference>